<evidence type="ECO:0000313" key="4">
    <source>
        <dbReference type="EMBL" id="GAA1619903.1"/>
    </source>
</evidence>
<evidence type="ECO:0000256" key="2">
    <source>
        <dbReference type="SAM" id="Phobius"/>
    </source>
</evidence>
<feature type="domain" description="DUF4328" evidence="3">
    <location>
        <begin position="98"/>
        <end position="295"/>
    </location>
</feature>
<comment type="caution">
    <text evidence="4">The sequence shown here is derived from an EMBL/GenBank/DDBJ whole genome shotgun (WGS) entry which is preliminary data.</text>
</comment>
<keyword evidence="2" id="KW-0812">Transmembrane</keyword>
<reference evidence="4 5" key="1">
    <citation type="journal article" date="2019" name="Int. J. Syst. Evol. Microbiol.">
        <title>The Global Catalogue of Microorganisms (GCM) 10K type strain sequencing project: providing services to taxonomists for standard genome sequencing and annotation.</title>
        <authorList>
            <consortium name="The Broad Institute Genomics Platform"/>
            <consortium name="The Broad Institute Genome Sequencing Center for Infectious Disease"/>
            <person name="Wu L."/>
            <person name="Ma J."/>
        </authorList>
    </citation>
    <scope>NUCLEOTIDE SEQUENCE [LARGE SCALE GENOMIC DNA]</scope>
    <source>
        <strain evidence="4 5">JCM 14306</strain>
    </source>
</reference>
<name>A0ABN2EWD6_9ACTN</name>
<feature type="transmembrane region" description="Helical" evidence="2">
    <location>
        <begin position="112"/>
        <end position="129"/>
    </location>
</feature>
<dbReference type="Proteomes" id="UP001501319">
    <property type="component" value="Unassembled WGS sequence"/>
</dbReference>
<feature type="compositionally biased region" description="Gly residues" evidence="1">
    <location>
        <begin position="383"/>
        <end position="395"/>
    </location>
</feature>
<feature type="transmembrane region" description="Helical" evidence="2">
    <location>
        <begin position="53"/>
        <end position="77"/>
    </location>
</feature>
<protein>
    <recommendedName>
        <fullName evidence="3">DUF4328 domain-containing protein</fullName>
    </recommendedName>
</protein>
<evidence type="ECO:0000259" key="3">
    <source>
        <dbReference type="Pfam" id="PF14219"/>
    </source>
</evidence>
<feature type="transmembrane region" description="Helical" evidence="2">
    <location>
        <begin position="267"/>
        <end position="292"/>
    </location>
</feature>
<dbReference type="EMBL" id="BAAANE010000001">
    <property type="protein sequence ID" value="GAA1619903.1"/>
    <property type="molecule type" value="Genomic_DNA"/>
</dbReference>
<keyword evidence="5" id="KW-1185">Reference proteome</keyword>
<feature type="transmembrane region" description="Helical" evidence="2">
    <location>
        <begin position="214"/>
        <end position="237"/>
    </location>
</feature>
<keyword evidence="2" id="KW-1133">Transmembrane helix</keyword>
<sequence length="395" mass="42227">MSQYHGQAGPYAGPPASRPVAPGGYPVGPAGYPVGHAGYRVVRPTPKYRPSRLTALISIAMMGLTAIVAVIQSIALWSSYEGVKRFVYGLLSEDEIDRGARTIAGTGPLLDLAGYLFVATGIIFLVWLWQARENTEAIKPAFAASYQGGYNSHSAAHRHAPGWIVGGWFCPIIQFWYPLQVIEDVARASEPEVQPAGARSGELRKLLYGWWGSWTAFWVIIVGGGGFAVVSFLVWMIRVADRIDAADATGDYVDIYDLQDYMVRVALAVNIGFTIATVLLIAAGVMISLLLLRITTWQDTRAKALGLFPPPHSAGPTHHAPGHYPPGHYPPGQHAPALPGQVPPGPVAGQVPLGLPPRYAPRPGFGAGQPAEPPRSFPSYGGQEQGGGGAWQEPN</sequence>
<proteinExistence type="predicted"/>
<dbReference type="InterPro" id="IPR025565">
    <property type="entry name" value="DUF4328"/>
</dbReference>
<accession>A0ABN2EWD6</accession>
<feature type="region of interest" description="Disordered" evidence="1">
    <location>
        <begin position="308"/>
        <end position="395"/>
    </location>
</feature>
<evidence type="ECO:0000256" key="1">
    <source>
        <dbReference type="SAM" id="MobiDB-lite"/>
    </source>
</evidence>
<dbReference type="Pfam" id="PF14219">
    <property type="entry name" value="DUF4328"/>
    <property type="match status" value="1"/>
</dbReference>
<gene>
    <name evidence="4" type="ORF">GCM10009744_03320</name>
</gene>
<organism evidence="4 5">
    <name type="scientific">Kribbella alba</name>
    <dbReference type="NCBI Taxonomy" id="190197"/>
    <lineage>
        <taxon>Bacteria</taxon>
        <taxon>Bacillati</taxon>
        <taxon>Actinomycetota</taxon>
        <taxon>Actinomycetes</taxon>
        <taxon>Propionibacteriales</taxon>
        <taxon>Kribbellaceae</taxon>
        <taxon>Kribbella</taxon>
    </lineage>
</organism>
<evidence type="ECO:0000313" key="5">
    <source>
        <dbReference type="Proteomes" id="UP001501319"/>
    </source>
</evidence>
<keyword evidence="2" id="KW-0472">Membrane</keyword>
<feature type="compositionally biased region" description="Low complexity" evidence="1">
    <location>
        <begin position="330"/>
        <end position="340"/>
    </location>
</feature>
<dbReference type="RefSeq" id="WP_344107807.1">
    <property type="nucleotide sequence ID" value="NZ_BAAANE010000001.1"/>
</dbReference>